<sequence>MAATLTPKQPLLVISASCNTRVAIEQAGPSARRLGRLKRRQTSSSNNDCPKSRSSVHKASQSRNRGRIHGERVTERGAVHEAAGKSIVSLSPSRFLDGQNRGPTGLSRLQYWHCQTTCRQQRKRTHRATVDVPVRAL</sequence>
<feature type="compositionally biased region" description="Polar residues" evidence="1">
    <location>
        <begin position="42"/>
        <end position="63"/>
    </location>
</feature>
<comment type="caution">
    <text evidence="2">The sequence shown here is derived from an EMBL/GenBank/DDBJ whole genome shotgun (WGS) entry which is preliminary data.</text>
</comment>
<organism evidence="2 3">
    <name type="scientific">Claviceps arundinis</name>
    <dbReference type="NCBI Taxonomy" id="1623583"/>
    <lineage>
        <taxon>Eukaryota</taxon>
        <taxon>Fungi</taxon>
        <taxon>Dikarya</taxon>
        <taxon>Ascomycota</taxon>
        <taxon>Pezizomycotina</taxon>
        <taxon>Sordariomycetes</taxon>
        <taxon>Hypocreomycetidae</taxon>
        <taxon>Hypocreales</taxon>
        <taxon>Clavicipitaceae</taxon>
        <taxon>Claviceps</taxon>
    </lineage>
</organism>
<protein>
    <submittedName>
        <fullName evidence="2">Uncharacterized protein</fullName>
    </submittedName>
</protein>
<dbReference type="EMBL" id="SRPR01000664">
    <property type="protein sequence ID" value="KAG5951252.1"/>
    <property type="molecule type" value="Genomic_DNA"/>
</dbReference>
<reference evidence="2 3" key="1">
    <citation type="journal article" date="2020" name="bioRxiv">
        <title>Whole genome comparisons of ergot fungi reveals the divergence and evolution of species within the genus Claviceps are the result of varying mechanisms driving genome evolution and host range expansion.</title>
        <authorList>
            <person name="Wyka S.A."/>
            <person name="Mondo S.J."/>
            <person name="Liu M."/>
            <person name="Dettman J."/>
            <person name="Nalam V."/>
            <person name="Broders K.D."/>
        </authorList>
    </citation>
    <scope>NUCLEOTIDE SEQUENCE [LARGE SCALE GENOMIC DNA]</scope>
    <source>
        <strain evidence="2 3">LM583</strain>
    </source>
</reference>
<name>A0ABQ7P1C7_9HYPO</name>
<evidence type="ECO:0000313" key="2">
    <source>
        <dbReference type="EMBL" id="KAG5951252.1"/>
    </source>
</evidence>
<dbReference type="Proteomes" id="UP000742024">
    <property type="component" value="Unassembled WGS sequence"/>
</dbReference>
<gene>
    <name evidence="2" type="ORF">E4U57_007002</name>
</gene>
<feature type="compositionally biased region" description="Basic and acidic residues" evidence="1">
    <location>
        <begin position="68"/>
        <end position="83"/>
    </location>
</feature>
<evidence type="ECO:0000313" key="3">
    <source>
        <dbReference type="Proteomes" id="UP000742024"/>
    </source>
</evidence>
<accession>A0ABQ7P1C7</accession>
<feature type="region of interest" description="Disordered" evidence="1">
    <location>
        <begin position="27"/>
        <end position="84"/>
    </location>
</feature>
<keyword evidence="3" id="KW-1185">Reference proteome</keyword>
<evidence type="ECO:0000256" key="1">
    <source>
        <dbReference type="SAM" id="MobiDB-lite"/>
    </source>
</evidence>
<proteinExistence type="predicted"/>